<evidence type="ECO:0000313" key="1">
    <source>
        <dbReference type="EMBL" id="OAT04307.1"/>
    </source>
</evidence>
<dbReference type="KEGG" id="bgh:BDBG_00886"/>
<accession>A0A179UAX4</accession>
<gene>
    <name evidence="1" type="ORF">BDBG_00886</name>
</gene>
<organism evidence="1 2">
    <name type="scientific">Blastomyces gilchristii (strain SLH14081)</name>
    <name type="common">Blastomyces dermatitidis</name>
    <dbReference type="NCBI Taxonomy" id="559298"/>
    <lineage>
        <taxon>Eukaryota</taxon>
        <taxon>Fungi</taxon>
        <taxon>Dikarya</taxon>
        <taxon>Ascomycota</taxon>
        <taxon>Pezizomycotina</taxon>
        <taxon>Eurotiomycetes</taxon>
        <taxon>Eurotiomycetidae</taxon>
        <taxon>Onygenales</taxon>
        <taxon>Ajellomycetaceae</taxon>
        <taxon>Blastomyces</taxon>
    </lineage>
</organism>
<dbReference type="EMBL" id="GG657449">
    <property type="protein sequence ID" value="OAT04307.1"/>
    <property type="molecule type" value="Genomic_DNA"/>
</dbReference>
<name>A0A179UAX4_BLAGS</name>
<reference evidence="2" key="1">
    <citation type="journal article" date="2015" name="PLoS Genet.">
        <title>The dynamic genome and transcriptome of the human fungal pathogen Blastomyces and close relative Emmonsia.</title>
        <authorList>
            <person name="Munoz J.F."/>
            <person name="Gauthier G.M."/>
            <person name="Desjardins C.A."/>
            <person name="Gallo J.E."/>
            <person name="Holder J."/>
            <person name="Sullivan T.D."/>
            <person name="Marty A.J."/>
            <person name="Carmen J.C."/>
            <person name="Chen Z."/>
            <person name="Ding L."/>
            <person name="Gujja S."/>
            <person name="Magrini V."/>
            <person name="Misas E."/>
            <person name="Mitreva M."/>
            <person name="Priest M."/>
            <person name="Saif S."/>
            <person name="Whiston E.A."/>
            <person name="Young S."/>
            <person name="Zeng Q."/>
            <person name="Goldman W.E."/>
            <person name="Mardis E.R."/>
            <person name="Taylor J.W."/>
            <person name="McEwen J.G."/>
            <person name="Clay O.K."/>
            <person name="Klein B.S."/>
            <person name="Cuomo C.A."/>
        </authorList>
    </citation>
    <scope>NUCLEOTIDE SEQUENCE [LARGE SCALE GENOMIC DNA]</scope>
    <source>
        <strain evidence="2">SLH14081</strain>
    </source>
</reference>
<dbReference type="AlphaFoldDB" id="A0A179UAX4"/>
<evidence type="ECO:0000313" key="2">
    <source>
        <dbReference type="Proteomes" id="UP000002038"/>
    </source>
</evidence>
<dbReference type="RefSeq" id="XP_002627978.1">
    <property type="nucleotide sequence ID" value="XM_002627932.1"/>
</dbReference>
<protein>
    <submittedName>
        <fullName evidence="1">Uncharacterized protein</fullName>
    </submittedName>
</protein>
<dbReference type="VEuPathDB" id="FungiDB:BDBG_00886"/>
<sequence>MFIGSLATPKITFQIIKADLVKELLDAALATGTQRRVEWVIGTSEQRRSLTSKPFPGNSIVPEELHQPNFHLMIPGTYVAEPQGLVSGNEASSAANCIVQLELWVHESVMSCRILARAVYLSGRLF</sequence>
<dbReference type="GeneID" id="8507349"/>
<dbReference type="Proteomes" id="UP000002038">
    <property type="component" value="Unassembled WGS sequence"/>
</dbReference>
<keyword evidence="2" id="KW-1185">Reference proteome</keyword>
<proteinExistence type="predicted"/>